<evidence type="ECO:0000313" key="2">
    <source>
        <dbReference type="EMBL" id="QKQ45974.1"/>
    </source>
</evidence>
<accession>A0A6N0JFR7</accession>
<protein>
    <recommendedName>
        <fullName evidence="1">Extradiol ring-cleavage dioxygenase class III enzyme subunit B domain-containing protein</fullName>
    </recommendedName>
</protein>
<evidence type="ECO:0000259" key="1">
    <source>
        <dbReference type="Pfam" id="PF02900"/>
    </source>
</evidence>
<dbReference type="Pfam" id="PF02900">
    <property type="entry name" value="LigB"/>
    <property type="match status" value="1"/>
</dbReference>
<sequence>MRSPLTPGIVGVACVPHAPQFLSQPDTEDLEQVRRVRLSMEQAGQRLRTLQPDCIIVLANDHGDHFVTHSVPAFCLHAAASADGMHKHRGEWTLDPSMGYRLVRAMEEESFDLAYTLSAKLPTAFTIPYEFMGFGRDVPMTPIFVNAYIPPQPSALRCHAFGQALARAVSRMGRRALLIASGGLSHYPGTEHYSHPDVDTDRQLYEQMRAGNLTGLLALDEQALDRSGNLELRAPLIAAGAMGNRKPFMATFEPSWHHTYSVMAWDLTEDRQPEALIYPELSPQRVPLVEALYRLRSDPDAARRYLADPAAWCDGYALNPDERAALIEMNPERLRDEFSIHALLTSGAATQLRILRERA</sequence>
<evidence type="ECO:0000313" key="3">
    <source>
        <dbReference type="Proteomes" id="UP000509782"/>
    </source>
</evidence>
<gene>
    <name evidence="2" type="ORF">FOC81_04400</name>
</gene>
<dbReference type="RefSeq" id="WP_123787022.1">
    <property type="nucleotide sequence ID" value="NZ_CP054569.1"/>
</dbReference>
<dbReference type="InterPro" id="IPR004183">
    <property type="entry name" value="Xdiol_dOase_suB"/>
</dbReference>
<name>A0A6N0JFR7_ACHDE</name>
<organism evidence="2 3">
    <name type="scientific">Achromobacter denitrificans</name>
    <name type="common">Alcaligenes denitrificans</name>
    <dbReference type="NCBI Taxonomy" id="32002"/>
    <lineage>
        <taxon>Bacteria</taxon>
        <taxon>Pseudomonadati</taxon>
        <taxon>Pseudomonadota</taxon>
        <taxon>Betaproteobacteria</taxon>
        <taxon>Burkholderiales</taxon>
        <taxon>Alcaligenaceae</taxon>
        <taxon>Achromobacter</taxon>
    </lineage>
</organism>
<reference evidence="2 3" key="1">
    <citation type="submission" date="2020-05" db="EMBL/GenBank/DDBJ databases">
        <title>FDA dAtabase for Regulatory Grade micrObial Sequences (FDA-ARGOS): Supporting development and validation of Infectious Disease Dx tests.</title>
        <authorList>
            <person name="Sproer C."/>
            <person name="Gronow S."/>
            <person name="Severitt S."/>
            <person name="Schroder I."/>
            <person name="Tallon L."/>
            <person name="Sadzewicz L."/>
            <person name="Zhao X."/>
            <person name="Vavikolanu K."/>
            <person name="Mehta A."/>
            <person name="Aluvathingal J."/>
            <person name="Nadendla S."/>
            <person name="Myers T."/>
            <person name="Yan Y."/>
            <person name="Sichtig H."/>
        </authorList>
    </citation>
    <scope>NUCLEOTIDE SEQUENCE [LARGE SCALE GENOMIC DNA]</scope>
    <source>
        <strain evidence="2 3">FDAARGOS_787</strain>
    </source>
</reference>
<dbReference type="SUPFAM" id="SSF53213">
    <property type="entry name" value="LigB-like"/>
    <property type="match status" value="1"/>
</dbReference>
<dbReference type="AlphaFoldDB" id="A0A6N0JFR7"/>
<dbReference type="EMBL" id="CP054569">
    <property type="protein sequence ID" value="QKQ45974.1"/>
    <property type="molecule type" value="Genomic_DNA"/>
</dbReference>
<dbReference type="GO" id="GO:0008198">
    <property type="term" value="F:ferrous iron binding"/>
    <property type="evidence" value="ECO:0007669"/>
    <property type="project" value="InterPro"/>
</dbReference>
<proteinExistence type="predicted"/>
<dbReference type="Proteomes" id="UP000509782">
    <property type="component" value="Chromosome"/>
</dbReference>
<feature type="domain" description="Extradiol ring-cleavage dioxygenase class III enzyme subunit B" evidence="1">
    <location>
        <begin position="12"/>
        <end position="246"/>
    </location>
</feature>
<dbReference type="GO" id="GO:0016702">
    <property type="term" value="F:oxidoreductase activity, acting on single donors with incorporation of molecular oxygen, incorporation of two atoms of oxygen"/>
    <property type="evidence" value="ECO:0007669"/>
    <property type="project" value="UniProtKB-ARBA"/>
</dbReference>
<dbReference type="Gene3D" id="3.40.830.10">
    <property type="entry name" value="LigB-like"/>
    <property type="match status" value="1"/>
</dbReference>